<dbReference type="RefSeq" id="WP_119976215.1">
    <property type="nucleotide sequence ID" value="NZ_JBHSQA010000009.1"/>
</dbReference>
<evidence type="ECO:0000256" key="6">
    <source>
        <dbReference type="ARBA" id="ARBA00023136"/>
    </source>
</evidence>
<feature type="transmembrane region" description="Helical" evidence="7">
    <location>
        <begin position="131"/>
        <end position="157"/>
    </location>
</feature>
<keyword evidence="6 7" id="KW-0472">Membrane</keyword>
<feature type="transmembrane region" description="Helical" evidence="7">
    <location>
        <begin position="289"/>
        <end position="310"/>
    </location>
</feature>
<comment type="subcellular location">
    <subcellularLocation>
        <location evidence="1">Cell membrane</location>
        <topology evidence="1">Multi-pass membrane protein</topology>
    </subcellularLocation>
</comment>
<reference evidence="9 10" key="1">
    <citation type="submission" date="2018-09" db="EMBL/GenBank/DDBJ databases">
        <title>Novel species of Cryobacterium.</title>
        <authorList>
            <person name="Liu Q."/>
            <person name="Xin Y.-H."/>
        </authorList>
    </citation>
    <scope>NUCLEOTIDE SEQUENCE [LARGE SCALE GENOMIC DNA]</scope>
    <source>
        <strain evidence="9 10">Hh39</strain>
    </source>
</reference>
<protein>
    <submittedName>
        <fullName evidence="9">MFS transporter</fullName>
    </submittedName>
</protein>
<evidence type="ECO:0000256" key="4">
    <source>
        <dbReference type="ARBA" id="ARBA00022692"/>
    </source>
</evidence>
<dbReference type="PROSITE" id="PS50850">
    <property type="entry name" value="MFS"/>
    <property type="match status" value="1"/>
</dbReference>
<dbReference type="NCBIfam" id="TIGR00897">
    <property type="entry name" value="2A0118"/>
    <property type="match status" value="1"/>
</dbReference>
<dbReference type="Pfam" id="PF07690">
    <property type="entry name" value="MFS_1"/>
    <property type="match status" value="1"/>
</dbReference>
<comment type="caution">
    <text evidence="9">The sequence shown here is derived from an EMBL/GenBank/DDBJ whole genome shotgun (WGS) entry which is preliminary data.</text>
</comment>
<keyword evidence="4 7" id="KW-0812">Transmembrane</keyword>
<evidence type="ECO:0000256" key="3">
    <source>
        <dbReference type="ARBA" id="ARBA00022475"/>
    </source>
</evidence>
<name>A0A3A5MEZ9_9MICO</name>
<keyword evidence="10" id="KW-1185">Reference proteome</keyword>
<feature type="transmembrane region" description="Helical" evidence="7">
    <location>
        <begin position="322"/>
        <end position="343"/>
    </location>
</feature>
<evidence type="ECO:0000259" key="8">
    <source>
        <dbReference type="PROSITE" id="PS50850"/>
    </source>
</evidence>
<feature type="transmembrane region" description="Helical" evidence="7">
    <location>
        <begin position="105"/>
        <end position="125"/>
    </location>
</feature>
<feature type="transmembrane region" description="Helical" evidence="7">
    <location>
        <begin position="415"/>
        <end position="435"/>
    </location>
</feature>
<dbReference type="InterPro" id="IPR050171">
    <property type="entry name" value="MFS_Transporters"/>
</dbReference>
<dbReference type="PANTHER" id="PTHR23517">
    <property type="entry name" value="RESISTANCE PROTEIN MDTM, PUTATIVE-RELATED-RELATED"/>
    <property type="match status" value="1"/>
</dbReference>
<dbReference type="InterPro" id="IPR011701">
    <property type="entry name" value="MFS"/>
</dbReference>
<dbReference type="InterPro" id="IPR020846">
    <property type="entry name" value="MFS_dom"/>
</dbReference>
<sequence length="465" mass="49206">MAAPALTHPAGTTHAAPAGTIGGTARESLLDRVGLPKPLLWGYIGLALFMIGDGVETNILSPYLTGDHGFSIPLVGTLVTVYGVAVAIAAFLSAALSDLWGPRRVMMIGAAIWVVFNLLFLTVALTSSNVMLIFITYGLRGFGYPFFAYGFLVWITATANPKHLASSIGWFYVAFTAGLPTLGALVATGALDIFHLSMYETLWVSLVLVVVGALVAFIGVKEKIGRRPLVDNPEEVVKVLTYGLKLLATKPKVLLVMLTRMINSIPTYGMAIFFPALFVDRFDWTIGQFLILTTVIYAVNIPFNLFFGALGDRFGWSRTVTWFGAVLCAVSMIGLYVVPVYAIEQGWPFAYGLTLIVGAIFGIGLAGFVPLSAIAVSLAPQQPGAAMSSYNLGIGAAVFAGPLLVALLYGTLGALGLVVLFAALYLVAAVMASVLRGTQPGFHGVPARIPMDDAPALAPAGTRQH</sequence>
<accession>A0A3A5MEZ9</accession>
<dbReference type="EMBL" id="QZVS01000095">
    <property type="protein sequence ID" value="RJT85673.1"/>
    <property type="molecule type" value="Genomic_DNA"/>
</dbReference>
<evidence type="ECO:0000256" key="7">
    <source>
        <dbReference type="SAM" id="Phobius"/>
    </source>
</evidence>
<dbReference type="OrthoDB" id="3522477at2"/>
<dbReference type="Proteomes" id="UP000272015">
    <property type="component" value="Unassembled WGS sequence"/>
</dbReference>
<dbReference type="AlphaFoldDB" id="A0A3A5MEZ9"/>
<evidence type="ECO:0000256" key="2">
    <source>
        <dbReference type="ARBA" id="ARBA00022448"/>
    </source>
</evidence>
<feature type="domain" description="Major facilitator superfamily (MFS) profile" evidence="8">
    <location>
        <begin position="38"/>
        <end position="440"/>
    </location>
</feature>
<dbReference type="InterPro" id="IPR004748">
    <property type="entry name" value="Polyol_permease-like"/>
</dbReference>
<dbReference type="Gene3D" id="1.20.1250.20">
    <property type="entry name" value="MFS general substrate transporter like domains"/>
    <property type="match status" value="2"/>
</dbReference>
<evidence type="ECO:0000256" key="5">
    <source>
        <dbReference type="ARBA" id="ARBA00022989"/>
    </source>
</evidence>
<organism evidence="9 10">
    <name type="scientific">Cryobacterium melibiosiphilum</name>
    <dbReference type="NCBI Taxonomy" id="995039"/>
    <lineage>
        <taxon>Bacteria</taxon>
        <taxon>Bacillati</taxon>
        <taxon>Actinomycetota</taxon>
        <taxon>Actinomycetes</taxon>
        <taxon>Micrococcales</taxon>
        <taxon>Microbacteriaceae</taxon>
        <taxon>Cryobacterium</taxon>
    </lineage>
</organism>
<feature type="transmembrane region" description="Helical" evidence="7">
    <location>
        <begin position="253"/>
        <end position="277"/>
    </location>
</feature>
<evidence type="ECO:0000313" key="9">
    <source>
        <dbReference type="EMBL" id="RJT85673.1"/>
    </source>
</evidence>
<feature type="transmembrane region" description="Helical" evidence="7">
    <location>
        <begin position="349"/>
        <end position="378"/>
    </location>
</feature>
<keyword evidence="5 7" id="KW-1133">Transmembrane helix</keyword>
<feature type="transmembrane region" description="Helical" evidence="7">
    <location>
        <begin position="169"/>
        <end position="190"/>
    </location>
</feature>
<dbReference type="GO" id="GO:0022857">
    <property type="term" value="F:transmembrane transporter activity"/>
    <property type="evidence" value="ECO:0007669"/>
    <property type="project" value="InterPro"/>
</dbReference>
<dbReference type="CDD" id="cd17337">
    <property type="entry name" value="MFS_CsbX"/>
    <property type="match status" value="1"/>
</dbReference>
<evidence type="ECO:0000256" key="1">
    <source>
        <dbReference type="ARBA" id="ARBA00004651"/>
    </source>
</evidence>
<dbReference type="SUPFAM" id="SSF103473">
    <property type="entry name" value="MFS general substrate transporter"/>
    <property type="match status" value="1"/>
</dbReference>
<feature type="transmembrane region" description="Helical" evidence="7">
    <location>
        <begin position="40"/>
        <end position="64"/>
    </location>
</feature>
<dbReference type="GO" id="GO:0005886">
    <property type="term" value="C:plasma membrane"/>
    <property type="evidence" value="ECO:0007669"/>
    <property type="project" value="UniProtKB-SubCell"/>
</dbReference>
<feature type="transmembrane region" description="Helical" evidence="7">
    <location>
        <begin position="70"/>
        <end position="93"/>
    </location>
</feature>
<feature type="transmembrane region" description="Helical" evidence="7">
    <location>
        <begin position="202"/>
        <end position="220"/>
    </location>
</feature>
<keyword evidence="2" id="KW-0813">Transport</keyword>
<gene>
    <name evidence="9" type="ORF">D6T64_18865</name>
</gene>
<evidence type="ECO:0000313" key="10">
    <source>
        <dbReference type="Proteomes" id="UP000272015"/>
    </source>
</evidence>
<proteinExistence type="predicted"/>
<keyword evidence="3" id="KW-1003">Cell membrane</keyword>
<dbReference type="InterPro" id="IPR036259">
    <property type="entry name" value="MFS_trans_sf"/>
</dbReference>
<feature type="transmembrane region" description="Helical" evidence="7">
    <location>
        <begin position="390"/>
        <end position="409"/>
    </location>
</feature>